<name>A0AA96WM09_9VIRU</name>
<dbReference type="InterPro" id="IPR010392">
    <property type="entry name" value="Satellite_virus_coat"/>
</dbReference>
<dbReference type="SUPFAM" id="SSF88650">
    <property type="entry name" value="Satellite viruses"/>
    <property type="match status" value="1"/>
</dbReference>
<dbReference type="InterPro" id="IPR037164">
    <property type="entry name" value="Satellite_virus_coat_sf"/>
</dbReference>
<evidence type="ECO:0000256" key="1">
    <source>
        <dbReference type="ARBA" id="ARBA00004328"/>
    </source>
</evidence>
<keyword evidence="2 4" id="KW-0167">Capsid protein</keyword>
<dbReference type="Pfam" id="PF06184">
    <property type="entry name" value="Potex_coat"/>
    <property type="match status" value="1"/>
</dbReference>
<dbReference type="EMBL" id="OR532448">
    <property type="protein sequence ID" value="WNZ34440.1"/>
    <property type="molecule type" value="Genomic_DNA"/>
</dbReference>
<dbReference type="GO" id="GO:0019028">
    <property type="term" value="C:viral capsid"/>
    <property type="evidence" value="ECO:0007669"/>
    <property type="project" value="UniProtKB-KW"/>
</dbReference>
<dbReference type="GO" id="GO:0005198">
    <property type="term" value="F:structural molecule activity"/>
    <property type="evidence" value="ECO:0007669"/>
    <property type="project" value="InterPro"/>
</dbReference>
<dbReference type="Gene3D" id="2.60.120.220">
    <property type="entry name" value="Satellite virus coat domain"/>
    <property type="match status" value="1"/>
</dbReference>
<comment type="subcellular location">
    <subcellularLocation>
        <location evidence="1">Virion</location>
    </subcellularLocation>
</comment>
<proteinExistence type="predicted"/>
<reference evidence="4" key="2">
    <citation type="submission" date="2024-06" db="EMBL/GenBank/DDBJ databases">
        <authorList>
            <person name="Han Y."/>
            <person name="Zhang S."/>
            <person name="Cao M."/>
        </authorList>
    </citation>
    <scope>NUCLEOTIDE SEQUENCE</scope>
    <source>
        <strain evidence="4">A-1</strain>
    </source>
</reference>
<evidence type="ECO:0000256" key="3">
    <source>
        <dbReference type="ARBA" id="ARBA00022844"/>
    </source>
</evidence>
<accession>A0AA96WM09</accession>
<evidence type="ECO:0000256" key="2">
    <source>
        <dbReference type="ARBA" id="ARBA00022561"/>
    </source>
</evidence>
<reference evidence="4" key="1">
    <citation type="journal article" date="2024" name="Virus Evol.">
        <title>Conserved untranslated regions of multipartite viruses: Natural markers of novel viral genomic components and tags of viral evolution.</title>
        <authorList>
            <person name="Zhang S."/>
            <person name="Yang C."/>
            <person name="Qiu Y."/>
            <person name="Liao R."/>
            <person name="Xuan Z."/>
            <person name="Ren F."/>
            <person name="Dong Y."/>
            <person name="Xie X."/>
            <person name="Han Y."/>
            <person name="Wu D."/>
            <person name="Ramos-Gonzalez P.L."/>
            <person name="Freitas-Astua J."/>
            <person name="Yang H."/>
            <person name="Zhou C."/>
            <person name="Cao M."/>
        </authorList>
    </citation>
    <scope>NUCLEOTIDE SEQUENCE</scope>
    <source>
        <strain evidence="4">A-1</strain>
    </source>
</reference>
<protein>
    <submittedName>
        <fullName evidence="4">Coat protein</fullName>
    </submittedName>
</protein>
<sequence length="154" mass="17141">MVGRRRNRGAGRRARRRVPAIPSLNYATAKTGSTTTLCRKDFQIVAGCGDRSFKIVGLSLQVASFSEPFLVQTHIYNPEGKEIGLGQQFVTENRRKINLRLPNNFKGWWDGNTGQTTNLVSVVLLPLYKGQAVNVSFLITALFRFGQPELSGRT</sequence>
<evidence type="ECO:0000313" key="4">
    <source>
        <dbReference type="EMBL" id="WNZ34440.1"/>
    </source>
</evidence>
<organism evidence="4">
    <name type="scientific">Jasmine virus A associated satellite virus</name>
    <dbReference type="NCBI Taxonomy" id="3080343"/>
    <lineage>
        <taxon>Viruses</taxon>
        <taxon>unclassified satellites</taxon>
    </lineage>
</organism>
<keyword evidence="3" id="KW-0946">Virion</keyword>